<feature type="transmembrane region" description="Helical" evidence="1">
    <location>
        <begin position="39"/>
        <end position="60"/>
    </location>
</feature>
<feature type="transmembrane region" description="Helical" evidence="1">
    <location>
        <begin position="110"/>
        <end position="132"/>
    </location>
</feature>
<evidence type="ECO:0008006" key="4">
    <source>
        <dbReference type="Google" id="ProtNLM"/>
    </source>
</evidence>
<feature type="transmembrane region" description="Helical" evidence="1">
    <location>
        <begin position="9"/>
        <end position="27"/>
    </location>
</feature>
<feature type="transmembrane region" description="Helical" evidence="1">
    <location>
        <begin position="72"/>
        <end position="90"/>
    </location>
</feature>
<evidence type="ECO:0000313" key="2">
    <source>
        <dbReference type="EMBL" id="QGZ13933.1"/>
    </source>
</evidence>
<name>A0A6B9J2W5_9CAUD</name>
<dbReference type="EMBL" id="MN549360">
    <property type="protein sequence ID" value="QGZ13933.1"/>
    <property type="molecule type" value="Genomic_DNA"/>
</dbReference>
<protein>
    <recommendedName>
        <fullName evidence="4">MotA/TolQ/ExbB proton channel domain-containing protein</fullName>
    </recommendedName>
</protein>
<keyword evidence="1" id="KW-0812">Transmembrane</keyword>
<reference evidence="2 3" key="1">
    <citation type="submission" date="2019-10" db="EMBL/GenBank/DDBJ databases">
        <title>Complete genome sequence of bacteriophage vB_RLeM_RL38JI.</title>
        <authorList>
            <person name="Gunathilake D."/>
            <person name="Bhat S."/>
            <person name="Yost C.K."/>
            <person name="Hynes M.F."/>
        </authorList>
    </citation>
    <scope>NUCLEOTIDE SEQUENCE [LARGE SCALE GENOMIC DNA]</scope>
</reference>
<keyword evidence="1" id="KW-0472">Membrane</keyword>
<proteinExistence type="predicted"/>
<evidence type="ECO:0000313" key="3">
    <source>
        <dbReference type="Proteomes" id="UP000436513"/>
    </source>
</evidence>
<sequence>MIGKLQRWIVFNCVVSFIAIYFAQAHGLHEYVIHADKTYLARVVIVLYTLVTFYVAFAIVKQRKLNDDVLDYASILAMGLGLIGAIIGMSSSYRALETFDPNDVTKLIRLIGEVAAAGPISTVFGIAVWLLIDAQRLIVNLGRGDAK</sequence>
<keyword evidence="3" id="KW-1185">Reference proteome</keyword>
<gene>
    <name evidence="2" type="ORF">RL38J1_201</name>
</gene>
<dbReference type="Proteomes" id="UP000436513">
    <property type="component" value="Segment"/>
</dbReference>
<evidence type="ECO:0000256" key="1">
    <source>
        <dbReference type="SAM" id="Phobius"/>
    </source>
</evidence>
<keyword evidence="1" id="KW-1133">Transmembrane helix</keyword>
<accession>A0A6B9J2W5</accession>
<organism evidence="2 3">
    <name type="scientific">Rhizobium phage RL38J1</name>
    <dbReference type="NCBI Taxonomy" id="2663232"/>
    <lineage>
        <taxon>Viruses</taxon>
        <taxon>Duplodnaviria</taxon>
        <taxon>Heunggongvirae</taxon>
        <taxon>Uroviricota</taxon>
        <taxon>Caudoviricetes</taxon>
        <taxon>Pootjesviridae</taxon>
        <taxon>Innesvirus</taxon>
        <taxon>Innesvirus RL38J1</taxon>
    </lineage>
</organism>